<protein>
    <submittedName>
        <fullName evidence="6">Coiled-coil domain-containing protein 85C</fullName>
    </submittedName>
</protein>
<evidence type="ECO:0000313" key="6">
    <source>
        <dbReference type="WBParaSite" id="maker-uti_cns_0009919-snap-gene-0.5-mRNA-1"/>
    </source>
</evidence>
<keyword evidence="5" id="KW-1185">Reference proteome</keyword>
<evidence type="ECO:0000256" key="2">
    <source>
        <dbReference type="ARBA" id="ARBA00023054"/>
    </source>
</evidence>
<keyword evidence="2 3" id="KW-0175">Coiled coil</keyword>
<evidence type="ECO:0000256" key="4">
    <source>
        <dbReference type="SAM" id="MobiDB-lite"/>
    </source>
</evidence>
<dbReference type="Pfam" id="PF09789">
    <property type="entry name" value="CC149"/>
    <property type="match status" value="1"/>
</dbReference>
<sequence length="227" mass="25874">ESGDETVLRQLLFECIEHNKALQTRNAELQESLDNLEGDMALLRRSNQQQQQQQPLLDPAWIQERCNLVEQLEQCRSRLDQLQADLRTLLDEKEELVVERDALRGKYDRVNCELNYILKGDAGKILDIDAVVMENRYLQERLNHMEEERAMAYQAVSKYKSMLERHKTAVFDTLMPTQPQAQLPQPPQPPQPQASTSSSSLASDLTVTAAQAACPAQTVITQKTVRS</sequence>
<dbReference type="InterPro" id="IPR019179">
    <property type="entry name" value="CC149"/>
</dbReference>
<evidence type="ECO:0000313" key="5">
    <source>
        <dbReference type="Proteomes" id="UP000095280"/>
    </source>
</evidence>
<dbReference type="PANTHER" id="PTHR21682">
    <property type="entry name" value="COILED-COIL DOMAIN-CONTAINING PROTEIN 149"/>
    <property type="match status" value="1"/>
</dbReference>
<dbReference type="WBParaSite" id="maker-uti_cns_0009919-snap-gene-0.5-mRNA-1">
    <property type="protein sequence ID" value="maker-uti_cns_0009919-snap-gene-0.5-mRNA-1"/>
    <property type="gene ID" value="maker-uti_cns_0009919-snap-gene-0.5"/>
</dbReference>
<dbReference type="PANTHER" id="PTHR21682:SF2">
    <property type="entry name" value="COILED-COIL DOMAIN-CONTAINING PROTEIN 149"/>
    <property type="match status" value="1"/>
</dbReference>
<proteinExistence type="inferred from homology"/>
<feature type="compositionally biased region" description="Low complexity" evidence="4">
    <location>
        <begin position="193"/>
        <end position="203"/>
    </location>
</feature>
<evidence type="ECO:0000256" key="1">
    <source>
        <dbReference type="ARBA" id="ARBA00005872"/>
    </source>
</evidence>
<dbReference type="Proteomes" id="UP000095280">
    <property type="component" value="Unplaced"/>
</dbReference>
<feature type="coiled-coil region" evidence="3">
    <location>
        <begin position="19"/>
        <end position="148"/>
    </location>
</feature>
<feature type="region of interest" description="Disordered" evidence="4">
    <location>
        <begin position="178"/>
        <end position="203"/>
    </location>
</feature>
<reference evidence="6" key="1">
    <citation type="submission" date="2016-11" db="UniProtKB">
        <authorList>
            <consortium name="WormBaseParasite"/>
        </authorList>
    </citation>
    <scope>IDENTIFICATION</scope>
</reference>
<dbReference type="AlphaFoldDB" id="A0A1I8I4Z2"/>
<accession>A0A1I8I4Z2</accession>
<comment type="similarity">
    <text evidence="1">Belongs to the CCDC149 family.</text>
</comment>
<evidence type="ECO:0000256" key="3">
    <source>
        <dbReference type="SAM" id="Coils"/>
    </source>
</evidence>
<organism evidence="5 6">
    <name type="scientific">Macrostomum lignano</name>
    <dbReference type="NCBI Taxonomy" id="282301"/>
    <lineage>
        <taxon>Eukaryota</taxon>
        <taxon>Metazoa</taxon>
        <taxon>Spiralia</taxon>
        <taxon>Lophotrochozoa</taxon>
        <taxon>Platyhelminthes</taxon>
        <taxon>Rhabditophora</taxon>
        <taxon>Macrostomorpha</taxon>
        <taxon>Macrostomida</taxon>
        <taxon>Macrostomidae</taxon>
        <taxon>Macrostomum</taxon>
    </lineage>
</organism>
<name>A0A1I8I4Z2_9PLAT</name>